<keyword evidence="1" id="KW-0732">Signal</keyword>
<feature type="signal peptide" evidence="1">
    <location>
        <begin position="1"/>
        <end position="20"/>
    </location>
</feature>
<dbReference type="SUPFAM" id="SSF47565">
    <property type="entry name" value="Insect pheromone/odorant-binding proteins"/>
    <property type="match status" value="1"/>
</dbReference>
<evidence type="ECO:0000256" key="1">
    <source>
        <dbReference type="SAM" id="SignalP"/>
    </source>
</evidence>
<dbReference type="Proteomes" id="UP001378592">
    <property type="component" value="Unassembled WGS sequence"/>
</dbReference>
<comment type="caution">
    <text evidence="2">The sequence shown here is derived from an EMBL/GenBank/DDBJ whole genome shotgun (WGS) entry which is preliminary data.</text>
</comment>
<organism evidence="2 3">
    <name type="scientific">Gryllus longicercus</name>
    <dbReference type="NCBI Taxonomy" id="2509291"/>
    <lineage>
        <taxon>Eukaryota</taxon>
        <taxon>Metazoa</taxon>
        <taxon>Ecdysozoa</taxon>
        <taxon>Arthropoda</taxon>
        <taxon>Hexapoda</taxon>
        <taxon>Insecta</taxon>
        <taxon>Pterygota</taxon>
        <taxon>Neoptera</taxon>
        <taxon>Polyneoptera</taxon>
        <taxon>Orthoptera</taxon>
        <taxon>Ensifera</taxon>
        <taxon>Gryllidea</taxon>
        <taxon>Grylloidea</taxon>
        <taxon>Gryllidae</taxon>
        <taxon>Gryllinae</taxon>
        <taxon>Gryllus</taxon>
    </lineage>
</organism>
<feature type="chain" id="PRO_5042940568" description="Odorant binding protein" evidence="1">
    <location>
        <begin position="21"/>
        <end position="156"/>
    </location>
</feature>
<dbReference type="EMBL" id="JAZDUA010000064">
    <property type="protein sequence ID" value="KAK7870123.1"/>
    <property type="molecule type" value="Genomic_DNA"/>
</dbReference>
<dbReference type="InterPro" id="IPR036728">
    <property type="entry name" value="PBP_GOBP_sf"/>
</dbReference>
<name>A0AAN9WB84_9ORTH</name>
<dbReference type="CDD" id="cd23992">
    <property type="entry name" value="PBP_GOBP"/>
    <property type="match status" value="1"/>
</dbReference>
<accession>A0AAN9WB84</accession>
<protein>
    <recommendedName>
        <fullName evidence="4">Odorant binding protein</fullName>
    </recommendedName>
</protein>
<evidence type="ECO:0000313" key="3">
    <source>
        <dbReference type="Proteomes" id="UP001378592"/>
    </source>
</evidence>
<sequence>MNTILPALLLASAAFVVVECGCKGGKGGKGFKECAQEAGITKEQWKEMKTQKTVPDSEEAKKLMCCVLKKRQMLKEDGESNPEVCKQHIDSAKEKLEKAGMQPEELKTCCDQGGADCPERAYNLLKCVQEKTKLPFVALLFAGGKGHRGKGSKEEE</sequence>
<dbReference type="Gene3D" id="1.10.238.20">
    <property type="entry name" value="Pheromone/general odorant binding protein domain"/>
    <property type="match status" value="1"/>
</dbReference>
<dbReference type="AlphaFoldDB" id="A0AAN9WB84"/>
<evidence type="ECO:0008006" key="4">
    <source>
        <dbReference type="Google" id="ProtNLM"/>
    </source>
</evidence>
<proteinExistence type="predicted"/>
<evidence type="ECO:0000313" key="2">
    <source>
        <dbReference type="EMBL" id="KAK7870123.1"/>
    </source>
</evidence>
<reference evidence="2 3" key="1">
    <citation type="submission" date="2024-03" db="EMBL/GenBank/DDBJ databases">
        <title>The genome assembly and annotation of the cricket Gryllus longicercus Weissman &amp; Gray.</title>
        <authorList>
            <person name="Szrajer S."/>
            <person name="Gray D."/>
            <person name="Ylla G."/>
        </authorList>
    </citation>
    <scope>NUCLEOTIDE SEQUENCE [LARGE SCALE GENOMIC DNA]</scope>
    <source>
        <strain evidence="2">DAG 2021-001</strain>
        <tissue evidence="2">Whole body minus gut</tissue>
    </source>
</reference>
<gene>
    <name evidence="2" type="ORF">R5R35_011098</name>
</gene>
<dbReference type="Pfam" id="PF01395">
    <property type="entry name" value="PBP_GOBP"/>
    <property type="match status" value="1"/>
</dbReference>
<keyword evidence="3" id="KW-1185">Reference proteome</keyword>
<dbReference type="GO" id="GO:0005549">
    <property type="term" value="F:odorant binding"/>
    <property type="evidence" value="ECO:0007669"/>
    <property type="project" value="InterPro"/>
</dbReference>
<dbReference type="InterPro" id="IPR006170">
    <property type="entry name" value="PBP/GOBP"/>
</dbReference>